<comment type="caution">
    <text evidence="2">The sequence shown here is derived from an EMBL/GenBank/DDBJ whole genome shotgun (WGS) entry which is preliminary data.</text>
</comment>
<reference evidence="2 3" key="1">
    <citation type="submission" date="2014-02" db="EMBL/GenBank/DDBJ databases">
        <title>The small core and large imbalanced accessory genome model reveals a collaborative survival strategy of Sorangium cellulosum strains in nature.</title>
        <authorList>
            <person name="Han K."/>
            <person name="Peng R."/>
            <person name="Blom J."/>
            <person name="Li Y.-Z."/>
        </authorList>
    </citation>
    <scope>NUCLEOTIDE SEQUENCE [LARGE SCALE GENOMIC DNA]</scope>
    <source>
        <strain evidence="2 3">So0157-18</strain>
    </source>
</reference>
<feature type="domain" description="ORC1/DEAH AAA+ ATPase" evidence="1">
    <location>
        <begin position="37"/>
        <end position="181"/>
    </location>
</feature>
<dbReference type="InterPro" id="IPR027417">
    <property type="entry name" value="P-loop_NTPase"/>
</dbReference>
<dbReference type="Pfam" id="PF13401">
    <property type="entry name" value="AAA_22"/>
    <property type="match status" value="1"/>
</dbReference>
<dbReference type="SUPFAM" id="SSF52540">
    <property type="entry name" value="P-loop containing nucleoside triphosphate hydrolases"/>
    <property type="match status" value="1"/>
</dbReference>
<dbReference type="Proteomes" id="UP000075604">
    <property type="component" value="Unassembled WGS sequence"/>
</dbReference>
<evidence type="ECO:0000259" key="1">
    <source>
        <dbReference type="Pfam" id="PF13401"/>
    </source>
</evidence>
<dbReference type="Gene3D" id="3.40.50.300">
    <property type="entry name" value="P-loop containing nucleotide triphosphate hydrolases"/>
    <property type="match status" value="1"/>
</dbReference>
<evidence type="ECO:0000313" key="3">
    <source>
        <dbReference type="Proteomes" id="UP000075604"/>
    </source>
</evidence>
<evidence type="ECO:0000313" key="2">
    <source>
        <dbReference type="EMBL" id="KYF52011.1"/>
    </source>
</evidence>
<name>A0A150P8T6_SORCE</name>
<protein>
    <submittedName>
        <fullName evidence="2">AAA family ATPase</fullName>
    </submittedName>
</protein>
<proteinExistence type="predicted"/>
<dbReference type="AlphaFoldDB" id="A0A150P8T6"/>
<organism evidence="2 3">
    <name type="scientific">Sorangium cellulosum</name>
    <name type="common">Polyangium cellulosum</name>
    <dbReference type="NCBI Taxonomy" id="56"/>
    <lineage>
        <taxon>Bacteria</taxon>
        <taxon>Pseudomonadati</taxon>
        <taxon>Myxococcota</taxon>
        <taxon>Polyangia</taxon>
        <taxon>Polyangiales</taxon>
        <taxon>Polyangiaceae</taxon>
        <taxon>Sorangium</taxon>
    </lineage>
</organism>
<dbReference type="GO" id="GO:0016887">
    <property type="term" value="F:ATP hydrolysis activity"/>
    <property type="evidence" value="ECO:0007669"/>
    <property type="project" value="InterPro"/>
</dbReference>
<accession>A0A150P8T6</accession>
<dbReference type="InterPro" id="IPR049945">
    <property type="entry name" value="AAA_22"/>
</dbReference>
<dbReference type="EMBL" id="JELX01003521">
    <property type="protein sequence ID" value="KYF52011.1"/>
    <property type="molecule type" value="Genomic_DNA"/>
</dbReference>
<gene>
    <name evidence="2" type="ORF">BE04_35980</name>
</gene>
<sequence length="527" mass="57629">MKRRFNVAGPCRPDLHYMIPAERRLPEAPGLVDQSSYFVVHAPRQTGKTTALRGLAERLNASGRYAAVLFSCEAGEAWGEDIASAERTIVSEMLRNAAAVLPPELGPPPPPSAPPGDLLGATLSAWAQACPRPLVLLVDEIDALRGASLISVLRQLRAGFANRPERFPWSVILCGLRDVRDYKAASGGDPNRLGTSSPFNIKLESLRLGAFTPAEVRELYAQHTADTGQPITEAALSRSLEVTGGQPWLVNALGREITEKIAVPPAEPITMEHVDQAKERLILARATHLDSLVHRLTEPRVRRVLEPVVAGTYEGGGDTYDDDLSYVRDLGLIALDNPIRIANPIYREVIVRVLASSAEAKVPAPPARTFIQPDGRLDLSRILREFADFWREHGDVIAAGMPYHEVAPQLVLMAYLQRVVNGGGYVDREYGVGRGRIDLLVRWPHAGEGGQRATQREALELKVWKDGARDPLPKGLAQLDEYLQRLGLATGVLVIFDRRAGAPSTEDRTRFEEATTPSGRAVTVLRA</sequence>